<evidence type="ECO:0000259" key="1">
    <source>
        <dbReference type="Pfam" id="PF22939"/>
    </source>
</evidence>
<evidence type="ECO:0000313" key="3">
    <source>
        <dbReference type="Proteomes" id="UP001276659"/>
    </source>
</evidence>
<dbReference type="PANTHER" id="PTHR10039:SF14">
    <property type="entry name" value="NACHT DOMAIN-CONTAINING PROTEIN"/>
    <property type="match status" value="1"/>
</dbReference>
<comment type="caution">
    <text evidence="2">The sequence shown here is derived from an EMBL/GenBank/DDBJ whole genome shotgun (WGS) entry which is preliminary data.</text>
</comment>
<organism evidence="2 3">
    <name type="scientific">Lepraria neglecta</name>
    <dbReference type="NCBI Taxonomy" id="209136"/>
    <lineage>
        <taxon>Eukaryota</taxon>
        <taxon>Fungi</taxon>
        <taxon>Dikarya</taxon>
        <taxon>Ascomycota</taxon>
        <taxon>Pezizomycotina</taxon>
        <taxon>Lecanoromycetes</taxon>
        <taxon>OSLEUM clade</taxon>
        <taxon>Lecanoromycetidae</taxon>
        <taxon>Lecanorales</taxon>
        <taxon>Lecanorineae</taxon>
        <taxon>Stereocaulaceae</taxon>
        <taxon>Lepraria</taxon>
    </lineage>
</organism>
<reference evidence="2" key="1">
    <citation type="submission" date="2022-11" db="EMBL/GenBank/DDBJ databases">
        <title>Chromosomal genome sequence assembly and mating type (MAT) locus characterization of the leprose asexual lichenized fungus Lepraria neglecta (Nyl.) Erichsen.</title>
        <authorList>
            <person name="Allen J.L."/>
            <person name="Pfeffer B."/>
        </authorList>
    </citation>
    <scope>NUCLEOTIDE SEQUENCE</scope>
    <source>
        <strain evidence="2">Allen 5258</strain>
    </source>
</reference>
<dbReference type="InterPro" id="IPR054471">
    <property type="entry name" value="GPIID_WHD"/>
</dbReference>
<keyword evidence="3" id="KW-1185">Reference proteome</keyword>
<dbReference type="Pfam" id="PF22939">
    <property type="entry name" value="WHD_GPIID"/>
    <property type="match status" value="1"/>
</dbReference>
<sequence>MPKELESVYRKGWESILNRPGNEKSRALNILRWAVFAARPLTVSEITEALIIPDYEEDKDLLLDEIPDCYNREYVSDRIVDLCASLVEIRAIPREEELESRTIHLRHFSVREFLVTTDTCEALSDLPYVSSFDRVLQNNYLAAIYLRYLQCEPNTEAGTVLLQEKAFYDYAAQFWYQHISPAGSTYSTLIKFVNEFLEPKNTF</sequence>
<proteinExistence type="predicted"/>
<protein>
    <recommendedName>
        <fullName evidence="1">GPI inositol-deacylase winged helix domain-containing protein</fullName>
    </recommendedName>
</protein>
<dbReference type="PANTHER" id="PTHR10039">
    <property type="entry name" value="AMELOGENIN"/>
    <property type="match status" value="1"/>
</dbReference>
<dbReference type="EMBL" id="JASNWA010000010">
    <property type="protein sequence ID" value="KAK3167772.1"/>
    <property type="molecule type" value="Genomic_DNA"/>
</dbReference>
<dbReference type="AlphaFoldDB" id="A0AAE0DEA3"/>
<name>A0AAE0DEA3_9LECA</name>
<evidence type="ECO:0000313" key="2">
    <source>
        <dbReference type="EMBL" id="KAK3167772.1"/>
    </source>
</evidence>
<gene>
    <name evidence="2" type="ORF">OEA41_004218</name>
</gene>
<accession>A0AAE0DEA3</accession>
<dbReference type="Proteomes" id="UP001276659">
    <property type="component" value="Unassembled WGS sequence"/>
</dbReference>
<feature type="domain" description="GPI inositol-deacylase winged helix" evidence="1">
    <location>
        <begin position="23"/>
        <end position="117"/>
    </location>
</feature>